<evidence type="ECO:0000256" key="2">
    <source>
        <dbReference type="SAM" id="MobiDB-lite"/>
    </source>
</evidence>
<feature type="region of interest" description="Disordered" evidence="2">
    <location>
        <begin position="63"/>
        <end position="83"/>
    </location>
</feature>
<feature type="compositionally biased region" description="Low complexity" evidence="2">
    <location>
        <begin position="63"/>
        <end position="78"/>
    </location>
</feature>
<dbReference type="Proteomes" id="UP000038040">
    <property type="component" value="Unplaced"/>
</dbReference>
<feature type="coiled-coil region" evidence="1">
    <location>
        <begin position="1"/>
        <end position="42"/>
    </location>
</feature>
<dbReference type="WBParaSite" id="DME_0000145201-mRNA-1">
    <property type="protein sequence ID" value="DME_0000145201-mRNA-1"/>
    <property type="gene ID" value="DME_0000145201"/>
</dbReference>
<dbReference type="AlphaFoldDB" id="A0A0N4U3X9"/>
<protein>
    <submittedName>
        <fullName evidence="4">Centrosomal protein of 70 kDa</fullName>
    </submittedName>
</protein>
<accession>A0A0N4U3X9</accession>
<evidence type="ECO:0000313" key="3">
    <source>
        <dbReference type="Proteomes" id="UP000038040"/>
    </source>
</evidence>
<organism evidence="3 4">
    <name type="scientific">Dracunculus medinensis</name>
    <name type="common">Guinea worm</name>
    <dbReference type="NCBI Taxonomy" id="318479"/>
    <lineage>
        <taxon>Eukaryota</taxon>
        <taxon>Metazoa</taxon>
        <taxon>Ecdysozoa</taxon>
        <taxon>Nematoda</taxon>
        <taxon>Chromadorea</taxon>
        <taxon>Rhabditida</taxon>
        <taxon>Spirurina</taxon>
        <taxon>Dracunculoidea</taxon>
        <taxon>Dracunculidae</taxon>
        <taxon>Dracunculus</taxon>
    </lineage>
</organism>
<evidence type="ECO:0000313" key="4">
    <source>
        <dbReference type="WBParaSite" id="DME_0000145201-mRNA-1"/>
    </source>
</evidence>
<evidence type="ECO:0000256" key="1">
    <source>
        <dbReference type="SAM" id="Coils"/>
    </source>
</evidence>
<proteinExistence type="predicted"/>
<sequence length="124" mass="14435">LLALKERNKALEQQVELLKKQLREKERIENQLKRKILENEAEIRIWRTKCELRKLPTFTICNPTKNHNGNNNNKTNINDEPGLSTDLMDQLNIAADKLSRLSAVKDLKLLQSEMETALKEISEK</sequence>
<keyword evidence="1" id="KW-0175">Coiled coil</keyword>
<reference evidence="4" key="1">
    <citation type="submission" date="2017-02" db="UniProtKB">
        <authorList>
            <consortium name="WormBaseParasite"/>
        </authorList>
    </citation>
    <scope>IDENTIFICATION</scope>
</reference>
<name>A0A0N4U3X9_DRAME</name>